<dbReference type="KEGG" id="barh:WN72_14340"/>
<organism evidence="9 10">
    <name type="scientific">Bradyrhizobium arachidis</name>
    <dbReference type="NCBI Taxonomy" id="858423"/>
    <lineage>
        <taxon>Bacteria</taxon>
        <taxon>Pseudomonadati</taxon>
        <taxon>Pseudomonadota</taxon>
        <taxon>Alphaproteobacteria</taxon>
        <taxon>Hyphomicrobiales</taxon>
        <taxon>Nitrobacteraceae</taxon>
        <taxon>Bradyrhizobium</taxon>
    </lineage>
</organism>
<evidence type="ECO:0000256" key="7">
    <source>
        <dbReference type="SAM" id="MobiDB-lite"/>
    </source>
</evidence>
<dbReference type="SMART" id="SM00382">
    <property type="entry name" value="AAA"/>
    <property type="match status" value="1"/>
</dbReference>
<dbReference type="GO" id="GO:0005524">
    <property type="term" value="F:ATP binding"/>
    <property type="evidence" value="ECO:0007669"/>
    <property type="project" value="UniProtKB-KW"/>
</dbReference>
<evidence type="ECO:0000313" key="9">
    <source>
        <dbReference type="EMBL" id="QOZ67357.1"/>
    </source>
</evidence>
<dbReference type="GO" id="GO:0005886">
    <property type="term" value="C:plasma membrane"/>
    <property type="evidence" value="ECO:0007669"/>
    <property type="project" value="UniProtKB-SubCell"/>
</dbReference>
<dbReference type="GO" id="GO:0015833">
    <property type="term" value="P:peptide transport"/>
    <property type="evidence" value="ECO:0007669"/>
    <property type="project" value="InterPro"/>
</dbReference>
<dbReference type="AlphaFoldDB" id="A0AAE7TFP2"/>
<feature type="region of interest" description="Disordered" evidence="7">
    <location>
        <begin position="293"/>
        <end position="320"/>
    </location>
</feature>
<dbReference type="InterPro" id="IPR003593">
    <property type="entry name" value="AAA+_ATPase"/>
</dbReference>
<dbReference type="PANTHER" id="PTHR43776:SF7">
    <property type="entry name" value="D,D-DIPEPTIDE TRANSPORT ATP-BINDING PROTEIN DDPF-RELATED"/>
    <property type="match status" value="1"/>
</dbReference>
<protein>
    <submittedName>
        <fullName evidence="9">ATP-binding cassette domain-containing protein</fullName>
    </submittedName>
</protein>
<evidence type="ECO:0000259" key="8">
    <source>
        <dbReference type="PROSITE" id="PS50893"/>
    </source>
</evidence>
<dbReference type="RefSeq" id="WP_092214507.1">
    <property type="nucleotide sequence ID" value="NZ_CP030050.1"/>
</dbReference>
<keyword evidence="4" id="KW-0547">Nucleotide-binding</keyword>
<dbReference type="Gene3D" id="3.40.50.300">
    <property type="entry name" value="P-loop containing nucleotide triphosphate hydrolases"/>
    <property type="match status" value="1"/>
</dbReference>
<evidence type="ECO:0000256" key="2">
    <source>
        <dbReference type="ARBA" id="ARBA00005417"/>
    </source>
</evidence>
<dbReference type="NCBIfam" id="TIGR01727">
    <property type="entry name" value="oligo_HPY"/>
    <property type="match status" value="1"/>
</dbReference>
<dbReference type="GO" id="GO:0055085">
    <property type="term" value="P:transmembrane transport"/>
    <property type="evidence" value="ECO:0007669"/>
    <property type="project" value="UniProtKB-ARBA"/>
</dbReference>
<dbReference type="EMBL" id="CP030050">
    <property type="protein sequence ID" value="QOZ67357.1"/>
    <property type="molecule type" value="Genomic_DNA"/>
</dbReference>
<dbReference type="PROSITE" id="PS00211">
    <property type="entry name" value="ABC_TRANSPORTER_1"/>
    <property type="match status" value="1"/>
</dbReference>
<dbReference type="SUPFAM" id="SSF52540">
    <property type="entry name" value="P-loop containing nucleoside triphosphate hydrolases"/>
    <property type="match status" value="1"/>
</dbReference>
<evidence type="ECO:0000256" key="4">
    <source>
        <dbReference type="ARBA" id="ARBA00022741"/>
    </source>
</evidence>
<dbReference type="CDD" id="cd03257">
    <property type="entry name" value="ABC_NikE_OppD_transporters"/>
    <property type="match status" value="1"/>
</dbReference>
<evidence type="ECO:0000256" key="5">
    <source>
        <dbReference type="ARBA" id="ARBA00022840"/>
    </source>
</evidence>
<dbReference type="Pfam" id="PF08352">
    <property type="entry name" value="oligo_HPY"/>
    <property type="match status" value="1"/>
</dbReference>
<keyword evidence="3" id="KW-0813">Transport</keyword>
<comment type="function">
    <text evidence="6">Involved in beta-(1--&gt;2)glucan export. Transmembrane domains (TMD) form a pore in the inner membrane and the ATP-binding domain (NBD) is responsible for energy generation.</text>
</comment>
<dbReference type="InterPro" id="IPR017871">
    <property type="entry name" value="ABC_transporter-like_CS"/>
</dbReference>
<sequence>MTLLSVSDLKTTYRSGSTPVHAVDGVSFDIAPGETVGLVGESGCGKSTLGKTILRLVEPSAGRITFDGTDLTKLPDQHLRAYRRRLQMVFQDPFASLNPRQTIGDILGAPLDVHRVGSRSERRQRVGEILSQVGLPEDSASRYPHEFSGGQRQRIGIARALILGPDLIICDEPVSALDLSVQAQVLNLLADIKRRLNLSLLFISHDLSVVRYLSDRVLVMYLGRIVESGSHEQIWKTPLHPYTRALIDAVPDPARRRYAAPLPGDLPDPRSAGRGCRFQPRCPLATELCAQQDPELRKSPSGQSVACHHANFQASPAPPN</sequence>
<dbReference type="Proteomes" id="UP000594015">
    <property type="component" value="Chromosome"/>
</dbReference>
<accession>A0AAE7TFP2</accession>
<evidence type="ECO:0000256" key="3">
    <source>
        <dbReference type="ARBA" id="ARBA00022448"/>
    </source>
</evidence>
<dbReference type="GO" id="GO:0016887">
    <property type="term" value="F:ATP hydrolysis activity"/>
    <property type="evidence" value="ECO:0007669"/>
    <property type="project" value="InterPro"/>
</dbReference>
<dbReference type="InterPro" id="IPR050319">
    <property type="entry name" value="ABC_transp_ATP-bind"/>
</dbReference>
<name>A0AAE7TFP2_9BRAD</name>
<dbReference type="Pfam" id="PF00005">
    <property type="entry name" value="ABC_tran"/>
    <property type="match status" value="1"/>
</dbReference>
<proteinExistence type="inferred from homology"/>
<dbReference type="PANTHER" id="PTHR43776">
    <property type="entry name" value="TRANSPORT ATP-BINDING PROTEIN"/>
    <property type="match status" value="1"/>
</dbReference>
<gene>
    <name evidence="9" type="ORF">WN72_14340</name>
</gene>
<comment type="similarity">
    <text evidence="2">Belongs to the ABC transporter superfamily.</text>
</comment>
<dbReference type="InterPro" id="IPR013563">
    <property type="entry name" value="Oligopep_ABC_C"/>
</dbReference>
<evidence type="ECO:0000256" key="6">
    <source>
        <dbReference type="ARBA" id="ARBA00024722"/>
    </source>
</evidence>
<dbReference type="InterPro" id="IPR027417">
    <property type="entry name" value="P-loop_NTPase"/>
</dbReference>
<keyword evidence="5 9" id="KW-0067">ATP-binding</keyword>
<comment type="subcellular location">
    <subcellularLocation>
        <location evidence="1">Cell inner membrane</location>
        <topology evidence="1">Peripheral membrane protein</topology>
    </subcellularLocation>
</comment>
<feature type="domain" description="ABC transporter" evidence="8">
    <location>
        <begin position="4"/>
        <end position="247"/>
    </location>
</feature>
<reference evidence="9 10" key="1">
    <citation type="submission" date="2018-06" db="EMBL/GenBank/DDBJ databases">
        <title>Comparative genomics of Bradyrhizobium nodulating Arachidis hypogaea.</title>
        <authorList>
            <person name="Li Y."/>
        </authorList>
    </citation>
    <scope>NUCLEOTIDE SEQUENCE [LARGE SCALE GENOMIC DNA]</scope>
    <source>
        <strain evidence="9 10">CCBAU 051107</strain>
    </source>
</reference>
<evidence type="ECO:0000256" key="1">
    <source>
        <dbReference type="ARBA" id="ARBA00004417"/>
    </source>
</evidence>
<dbReference type="PROSITE" id="PS50893">
    <property type="entry name" value="ABC_TRANSPORTER_2"/>
    <property type="match status" value="1"/>
</dbReference>
<evidence type="ECO:0000313" key="10">
    <source>
        <dbReference type="Proteomes" id="UP000594015"/>
    </source>
</evidence>
<dbReference type="FunFam" id="3.40.50.300:FF:000016">
    <property type="entry name" value="Oligopeptide ABC transporter ATP-binding component"/>
    <property type="match status" value="1"/>
</dbReference>
<dbReference type="InterPro" id="IPR003439">
    <property type="entry name" value="ABC_transporter-like_ATP-bd"/>
</dbReference>